<evidence type="ECO:0000256" key="1">
    <source>
        <dbReference type="SAM" id="SignalP"/>
    </source>
</evidence>
<dbReference type="OrthoDB" id="3689965at2759"/>
<gene>
    <name evidence="2" type="ORF">AJ79_00049</name>
</gene>
<sequence>MLFSAAIVKYVALFWATSAAGKTALQPGTCYEETPDLYCYTGANDIPQDVNVDDVTYIAQYLRAYGREVKTGRLFTMAAADAPDCGEWLLYARESAAAYAKKIDMNYDSSVLFEDIANTIDGGTGVIRQQGIFRCQTDVEAWVFGSRQMPQRTIPRSIWRRTISPMVSLSRLWLTLRECSRGKWPRISLCG</sequence>
<evidence type="ECO:0000313" key="3">
    <source>
        <dbReference type="Proteomes" id="UP000223968"/>
    </source>
</evidence>
<feature type="chain" id="PRO_5012902854" description="Ecp2 effector protein domain-containing protein" evidence="1">
    <location>
        <begin position="21"/>
        <end position="191"/>
    </location>
</feature>
<organism evidence="2 3">
    <name type="scientific">Helicocarpus griseus UAMH5409</name>
    <dbReference type="NCBI Taxonomy" id="1447875"/>
    <lineage>
        <taxon>Eukaryota</taxon>
        <taxon>Fungi</taxon>
        <taxon>Dikarya</taxon>
        <taxon>Ascomycota</taxon>
        <taxon>Pezizomycotina</taxon>
        <taxon>Eurotiomycetes</taxon>
        <taxon>Eurotiomycetidae</taxon>
        <taxon>Onygenales</taxon>
        <taxon>Ajellomycetaceae</taxon>
        <taxon>Helicocarpus</taxon>
    </lineage>
</organism>
<dbReference type="Proteomes" id="UP000223968">
    <property type="component" value="Unassembled WGS sequence"/>
</dbReference>
<dbReference type="EMBL" id="PDNB01000001">
    <property type="protein sequence ID" value="PGH19015.1"/>
    <property type="molecule type" value="Genomic_DNA"/>
</dbReference>
<keyword evidence="1" id="KW-0732">Signal</keyword>
<reference evidence="2 3" key="1">
    <citation type="submission" date="2017-10" db="EMBL/GenBank/DDBJ databases">
        <title>Comparative genomics in systemic dimorphic fungi from Ajellomycetaceae.</title>
        <authorList>
            <person name="Munoz J.F."/>
            <person name="Mcewen J.G."/>
            <person name="Clay O.K."/>
            <person name="Cuomo C.A."/>
        </authorList>
    </citation>
    <scope>NUCLEOTIDE SEQUENCE [LARGE SCALE GENOMIC DNA]</scope>
    <source>
        <strain evidence="2 3">UAMH5409</strain>
    </source>
</reference>
<evidence type="ECO:0000313" key="2">
    <source>
        <dbReference type="EMBL" id="PGH19015.1"/>
    </source>
</evidence>
<comment type="caution">
    <text evidence="2">The sequence shown here is derived from an EMBL/GenBank/DDBJ whole genome shotgun (WGS) entry which is preliminary data.</text>
</comment>
<dbReference type="AlphaFoldDB" id="A0A2B7YCM0"/>
<proteinExistence type="predicted"/>
<protein>
    <recommendedName>
        <fullName evidence="4">Ecp2 effector protein domain-containing protein</fullName>
    </recommendedName>
</protein>
<evidence type="ECO:0008006" key="4">
    <source>
        <dbReference type="Google" id="ProtNLM"/>
    </source>
</evidence>
<keyword evidence="3" id="KW-1185">Reference proteome</keyword>
<accession>A0A2B7YCM0</accession>
<feature type="signal peptide" evidence="1">
    <location>
        <begin position="1"/>
        <end position="20"/>
    </location>
</feature>
<name>A0A2B7YCM0_9EURO</name>